<organism evidence="1 2">
    <name type="scientific">Desulfoluna spongiiphila</name>
    <dbReference type="NCBI Taxonomy" id="419481"/>
    <lineage>
        <taxon>Bacteria</taxon>
        <taxon>Pseudomonadati</taxon>
        <taxon>Thermodesulfobacteriota</taxon>
        <taxon>Desulfobacteria</taxon>
        <taxon>Desulfobacterales</taxon>
        <taxon>Desulfolunaceae</taxon>
        <taxon>Desulfoluna</taxon>
    </lineage>
</organism>
<keyword evidence="2" id="KW-1185">Reference proteome</keyword>
<proteinExistence type="predicted"/>
<name>A0A1G5D9G9_9BACT</name>
<dbReference type="EMBL" id="FMUX01000004">
    <property type="protein sequence ID" value="SCY11171.1"/>
    <property type="molecule type" value="Genomic_DNA"/>
</dbReference>
<protein>
    <submittedName>
        <fullName evidence="1">Uncharacterized protein</fullName>
    </submittedName>
</protein>
<evidence type="ECO:0000313" key="1">
    <source>
        <dbReference type="EMBL" id="SCY11171.1"/>
    </source>
</evidence>
<gene>
    <name evidence="1" type="ORF">SAMN05216233_10457</name>
</gene>
<sequence length="84" mass="9772">MDFARTADELEALVEANPNRFPTEFIEEGTFADALMKKHTYKELATMVQMPANPGQMEEWNLTEDQWTEQVTLAWLAFKHEHSL</sequence>
<dbReference type="RefSeq" id="WP_092209744.1">
    <property type="nucleotide sequence ID" value="NZ_FMUX01000004.1"/>
</dbReference>
<evidence type="ECO:0000313" key="2">
    <source>
        <dbReference type="Proteomes" id="UP000198870"/>
    </source>
</evidence>
<accession>A0A1G5D9G9</accession>
<reference evidence="1 2" key="1">
    <citation type="submission" date="2016-10" db="EMBL/GenBank/DDBJ databases">
        <authorList>
            <person name="de Groot N.N."/>
        </authorList>
    </citation>
    <scope>NUCLEOTIDE SEQUENCE [LARGE SCALE GENOMIC DNA]</scope>
    <source>
        <strain evidence="1 2">AA1</strain>
    </source>
</reference>
<dbReference type="Proteomes" id="UP000198870">
    <property type="component" value="Unassembled WGS sequence"/>
</dbReference>
<dbReference type="AlphaFoldDB" id="A0A1G5D9G9"/>